<feature type="region of interest" description="Disordered" evidence="1">
    <location>
        <begin position="39"/>
        <end position="111"/>
    </location>
</feature>
<keyword evidence="2" id="KW-0732">Signal</keyword>
<proteinExistence type="predicted"/>
<name>A0A6M8FVL2_9GAMM</name>
<feature type="compositionally biased region" description="Polar residues" evidence="1">
    <location>
        <begin position="64"/>
        <end position="84"/>
    </location>
</feature>
<organism evidence="3 4">
    <name type="scientific">Aquipseudomonas campi</name>
    <dbReference type="NCBI Taxonomy" id="2731681"/>
    <lineage>
        <taxon>Bacteria</taxon>
        <taxon>Pseudomonadati</taxon>
        <taxon>Pseudomonadota</taxon>
        <taxon>Gammaproteobacteria</taxon>
        <taxon>Pseudomonadales</taxon>
        <taxon>Pseudomonadaceae</taxon>
        <taxon>Aquipseudomonas</taxon>
    </lineage>
</organism>
<protein>
    <submittedName>
        <fullName evidence="3">Uncharacterized protein</fullName>
    </submittedName>
</protein>
<dbReference type="RefSeq" id="WP_173208382.1">
    <property type="nucleotide sequence ID" value="NZ_CP053697.2"/>
</dbReference>
<evidence type="ECO:0000256" key="1">
    <source>
        <dbReference type="SAM" id="MobiDB-lite"/>
    </source>
</evidence>
<dbReference type="KEGG" id="pcam:HNE05_11435"/>
<dbReference type="Proteomes" id="UP000501379">
    <property type="component" value="Chromosome"/>
</dbReference>
<evidence type="ECO:0000313" key="3">
    <source>
        <dbReference type="EMBL" id="QKE63936.1"/>
    </source>
</evidence>
<gene>
    <name evidence="3" type="ORF">HNE05_11435</name>
</gene>
<accession>A0A6M8FVL2</accession>
<feature type="chain" id="PRO_5026916636" evidence="2">
    <location>
        <begin position="21"/>
        <end position="111"/>
    </location>
</feature>
<keyword evidence="4" id="KW-1185">Reference proteome</keyword>
<feature type="signal peptide" evidence="2">
    <location>
        <begin position="1"/>
        <end position="20"/>
    </location>
</feature>
<reference evidence="3" key="1">
    <citation type="submission" date="2020-07" db="EMBL/GenBank/DDBJ databases">
        <title>Nitrate ammonifying Pseudomonas campi sp. nov. isolated from German agricultural grassland.</title>
        <authorList>
            <person name="Timsy T."/>
            <person name="Ulrich A."/>
            <person name="Spanner T."/>
            <person name="Foesel B."/>
            <person name="Kolb S."/>
            <person name="Horn M.A."/>
            <person name="Behrendt U."/>
        </authorList>
    </citation>
    <scope>NUCLEOTIDE SEQUENCE</scope>
    <source>
        <strain evidence="3">S1-A32-2</strain>
    </source>
</reference>
<dbReference type="EMBL" id="CP053697">
    <property type="protein sequence ID" value="QKE63936.1"/>
    <property type="molecule type" value="Genomic_DNA"/>
</dbReference>
<sequence length="111" mass="11623">MRIMQIGLLGIAMAALPALAAETVSRQVQSVPIEYVSPGASGSISSSSSSQSHDVYGGYAVPSDSGSTQSHAYGSSGVQQNGGIRQSIKYPGGLEVQRYPGQNSYEEQRQQ</sequence>
<evidence type="ECO:0000313" key="4">
    <source>
        <dbReference type="Proteomes" id="UP000501379"/>
    </source>
</evidence>
<feature type="compositionally biased region" description="Low complexity" evidence="1">
    <location>
        <begin position="39"/>
        <end position="52"/>
    </location>
</feature>
<evidence type="ECO:0000256" key="2">
    <source>
        <dbReference type="SAM" id="SignalP"/>
    </source>
</evidence>
<dbReference type="AlphaFoldDB" id="A0A6M8FVL2"/>